<comment type="caution">
    <text evidence="2">The sequence shown here is derived from an EMBL/GenBank/DDBJ whole genome shotgun (WGS) entry which is preliminary data.</text>
</comment>
<reference evidence="2 3" key="1">
    <citation type="journal article" date="2023" name="Plants (Basel)">
        <title>Bridging the Gap: Combining Genomics and Transcriptomics Approaches to Understand Stylosanthes scabra, an Orphan Legume from the Brazilian Caatinga.</title>
        <authorList>
            <person name="Ferreira-Neto J.R.C."/>
            <person name="da Silva M.D."/>
            <person name="Binneck E."/>
            <person name="de Melo N.F."/>
            <person name="da Silva R.H."/>
            <person name="de Melo A.L.T.M."/>
            <person name="Pandolfi V."/>
            <person name="Bustamante F.O."/>
            <person name="Brasileiro-Vidal A.C."/>
            <person name="Benko-Iseppon A.M."/>
        </authorList>
    </citation>
    <scope>NUCLEOTIDE SEQUENCE [LARGE SCALE GENOMIC DNA]</scope>
    <source>
        <tissue evidence="2">Leaves</tissue>
    </source>
</reference>
<protein>
    <submittedName>
        <fullName evidence="2">Uncharacterized protein</fullName>
    </submittedName>
</protein>
<evidence type="ECO:0000256" key="1">
    <source>
        <dbReference type="SAM" id="MobiDB-lite"/>
    </source>
</evidence>
<feature type="region of interest" description="Disordered" evidence="1">
    <location>
        <begin position="101"/>
        <end position="161"/>
    </location>
</feature>
<gene>
    <name evidence="2" type="ORF">PIB30_063159</name>
</gene>
<keyword evidence="3" id="KW-1185">Reference proteome</keyword>
<accession>A0ABU6WJK6</accession>
<dbReference type="Proteomes" id="UP001341840">
    <property type="component" value="Unassembled WGS sequence"/>
</dbReference>
<dbReference type="EMBL" id="JASCZI010181840">
    <property type="protein sequence ID" value="MED6186061.1"/>
    <property type="molecule type" value="Genomic_DNA"/>
</dbReference>
<evidence type="ECO:0000313" key="2">
    <source>
        <dbReference type="EMBL" id="MED6186061.1"/>
    </source>
</evidence>
<organism evidence="2 3">
    <name type="scientific">Stylosanthes scabra</name>
    <dbReference type="NCBI Taxonomy" id="79078"/>
    <lineage>
        <taxon>Eukaryota</taxon>
        <taxon>Viridiplantae</taxon>
        <taxon>Streptophyta</taxon>
        <taxon>Embryophyta</taxon>
        <taxon>Tracheophyta</taxon>
        <taxon>Spermatophyta</taxon>
        <taxon>Magnoliopsida</taxon>
        <taxon>eudicotyledons</taxon>
        <taxon>Gunneridae</taxon>
        <taxon>Pentapetalae</taxon>
        <taxon>rosids</taxon>
        <taxon>fabids</taxon>
        <taxon>Fabales</taxon>
        <taxon>Fabaceae</taxon>
        <taxon>Papilionoideae</taxon>
        <taxon>50 kb inversion clade</taxon>
        <taxon>dalbergioids sensu lato</taxon>
        <taxon>Dalbergieae</taxon>
        <taxon>Pterocarpus clade</taxon>
        <taxon>Stylosanthes</taxon>
    </lineage>
</organism>
<name>A0ABU6WJK6_9FABA</name>
<feature type="compositionally biased region" description="Polar residues" evidence="1">
    <location>
        <begin position="124"/>
        <end position="140"/>
    </location>
</feature>
<proteinExistence type="predicted"/>
<sequence>MCEELRCYLMHRMAKHARLLGNYPGKLAPVQQKRLDKLIHPSNRWTEEWACDDPRMTFQRPIVRPKMHTRERDPGEDVIEGNKLKKTFRVTCSKCGDNGHNFKTYKGAPAKPNWKPHSRKNRRGASSSGPPAEIQISQSALPPKGEFGNDQNQAQDTATRDMLEHILGNDA</sequence>
<evidence type="ECO:0000313" key="3">
    <source>
        <dbReference type="Proteomes" id="UP001341840"/>
    </source>
</evidence>
<feature type="compositionally biased region" description="Basic residues" evidence="1">
    <location>
        <begin position="114"/>
        <end position="123"/>
    </location>
</feature>